<accession>A0ACB7RTY7</accession>
<name>A0ACB7RTY7_HYAAI</name>
<evidence type="ECO:0000313" key="1">
    <source>
        <dbReference type="EMBL" id="KAH6923979.1"/>
    </source>
</evidence>
<dbReference type="Proteomes" id="UP000821845">
    <property type="component" value="Chromosome 8"/>
</dbReference>
<reference evidence="1" key="1">
    <citation type="submission" date="2020-05" db="EMBL/GenBank/DDBJ databases">
        <title>Large-scale comparative analyses of tick genomes elucidate their genetic diversity and vector capacities.</title>
        <authorList>
            <person name="Jia N."/>
            <person name="Wang J."/>
            <person name="Shi W."/>
            <person name="Du L."/>
            <person name="Sun Y."/>
            <person name="Zhan W."/>
            <person name="Jiang J."/>
            <person name="Wang Q."/>
            <person name="Zhang B."/>
            <person name="Ji P."/>
            <person name="Sakyi L.B."/>
            <person name="Cui X."/>
            <person name="Yuan T."/>
            <person name="Jiang B."/>
            <person name="Yang W."/>
            <person name="Lam T.T.-Y."/>
            <person name="Chang Q."/>
            <person name="Ding S."/>
            <person name="Wang X."/>
            <person name="Zhu J."/>
            <person name="Ruan X."/>
            <person name="Zhao L."/>
            <person name="Wei J."/>
            <person name="Que T."/>
            <person name="Du C."/>
            <person name="Cheng J."/>
            <person name="Dai P."/>
            <person name="Han X."/>
            <person name="Huang E."/>
            <person name="Gao Y."/>
            <person name="Liu J."/>
            <person name="Shao H."/>
            <person name="Ye R."/>
            <person name="Li L."/>
            <person name="Wei W."/>
            <person name="Wang X."/>
            <person name="Wang C."/>
            <person name="Yang T."/>
            <person name="Huo Q."/>
            <person name="Li W."/>
            <person name="Guo W."/>
            <person name="Chen H."/>
            <person name="Zhou L."/>
            <person name="Ni X."/>
            <person name="Tian J."/>
            <person name="Zhou Y."/>
            <person name="Sheng Y."/>
            <person name="Liu T."/>
            <person name="Pan Y."/>
            <person name="Xia L."/>
            <person name="Li J."/>
            <person name="Zhao F."/>
            <person name="Cao W."/>
        </authorList>
    </citation>
    <scope>NUCLEOTIDE SEQUENCE</scope>
    <source>
        <strain evidence="1">Hyas-2018</strain>
    </source>
</reference>
<evidence type="ECO:0000313" key="2">
    <source>
        <dbReference type="Proteomes" id="UP000821845"/>
    </source>
</evidence>
<comment type="caution">
    <text evidence="1">The sequence shown here is derived from an EMBL/GenBank/DDBJ whole genome shotgun (WGS) entry which is preliminary data.</text>
</comment>
<proteinExistence type="predicted"/>
<protein>
    <submittedName>
        <fullName evidence="1">Uncharacterized protein</fullName>
    </submittedName>
</protein>
<gene>
    <name evidence="1" type="ORF">HPB50_010115</name>
</gene>
<organism evidence="1 2">
    <name type="scientific">Hyalomma asiaticum</name>
    <name type="common">Tick</name>
    <dbReference type="NCBI Taxonomy" id="266040"/>
    <lineage>
        <taxon>Eukaryota</taxon>
        <taxon>Metazoa</taxon>
        <taxon>Ecdysozoa</taxon>
        <taxon>Arthropoda</taxon>
        <taxon>Chelicerata</taxon>
        <taxon>Arachnida</taxon>
        <taxon>Acari</taxon>
        <taxon>Parasitiformes</taxon>
        <taxon>Ixodida</taxon>
        <taxon>Ixodoidea</taxon>
        <taxon>Ixodidae</taxon>
        <taxon>Hyalomminae</taxon>
        <taxon>Hyalomma</taxon>
    </lineage>
</organism>
<dbReference type="EMBL" id="CM023488">
    <property type="protein sequence ID" value="KAH6923979.1"/>
    <property type="molecule type" value="Genomic_DNA"/>
</dbReference>
<keyword evidence="2" id="KW-1185">Reference proteome</keyword>
<sequence>MVVENVLNLPPVSTLKMTFRLVVVFLAITGTLVTGNGQRSDEKTNQAAIAGSMTSMAQSLGLPSSAAMASLSQNLPAMPSFLVQTVDRVSPAPAQCVTDAGQEGVCMFAKQCLKIGGVSLGRCSDGETICCHRPEQDTTVNCGAVVTDNEVVFQGPDYPHQEAVYGQCQVTVHAGEGVCQLRLDFTEFSLSPPETCGPRAGYCLNDAFSVSAGLDSSSYPVLCGFNSGQHMYVDVSQTRQAILSVRLNARLEIERRWTIRIAQVSCWSPLLAPEGCLQYHTKAADVITSFNFARNPTGFHYYANLHYSICIRRQLGFCSILYEENGSNAFRLSPLVNQRCRDAYVLIPTGSTGSVIEGNLGDRICGTTFTPVAANISPFRVSFVTGPRIGYTDCPCPQNPGKGQSRPNFPPQVIPTQQTPRPVEPSRPTTTTSTARPRVPETPIGSQQPGGLASPPANQTQGRQFADALVCRAGGFSLRYTQLPHGC</sequence>